<feature type="region of interest" description="Disordered" evidence="1">
    <location>
        <begin position="309"/>
        <end position="394"/>
    </location>
</feature>
<dbReference type="OrthoDB" id="5600085at2759"/>
<evidence type="ECO:0000313" key="2">
    <source>
        <dbReference type="EMBL" id="PKS11536.1"/>
    </source>
</evidence>
<accession>A0A2N3NGE1</accession>
<dbReference type="Proteomes" id="UP000233524">
    <property type="component" value="Unassembled WGS sequence"/>
</dbReference>
<sequence length="449" mass="46672">MPIINGQKMAWKASIDPAALDRIDPSQVNIMPNLDRSSSQTANGNSAMHSISNMPNNHYGQIPMTAHHGQNAINSMMYPIFPHQMPPPVSTHAMSPILAEAQSGPSSSDALVPGQVSHPPVSDGMNTHTPALHRRTSPGAKNDAAPKKSSCCGSSSTPSQSTSIPSLDSSQATHVPQPSPGMIIPGIGPQGQTFAHFYPHPTVFTYPPHYGSYLQPLLPELWKQAMDTMMAQGLGSVNPMPSPNFNYMAGAAPSTPLGTSHICTCGDGCQCVGCAAHPYNDATQNYVRSAWNMMMEDSWANGVNSPMVPQAPPSVRDLTRPNGVNPTPLKQEGGCCGNGSTSSSASPVIPTQTEGLNGNGTNSAVGSAVTTTTSPKASPTPQTPASDTTSGTNDEQILSANDFFFVTYPLSDSCVGDTASCPCGDDCQCLGCVVHGNNPIADSSAPTGA</sequence>
<feature type="region of interest" description="Disordered" evidence="1">
    <location>
        <begin position="101"/>
        <end position="182"/>
    </location>
</feature>
<proteinExistence type="predicted"/>
<dbReference type="STRING" id="41688.A0A2N3NGE1"/>
<reference evidence="2 3" key="1">
    <citation type="journal article" date="2017" name="G3 (Bethesda)">
        <title>First Draft Genome Sequence of the Pathogenic Fungus Lomentospora prolificans (Formerly Scedosporium prolificans).</title>
        <authorList>
            <person name="Luo R."/>
            <person name="Zimin A."/>
            <person name="Workman R."/>
            <person name="Fan Y."/>
            <person name="Pertea G."/>
            <person name="Grossman N."/>
            <person name="Wear M.P."/>
            <person name="Jia B."/>
            <person name="Miller H."/>
            <person name="Casadevall A."/>
            <person name="Timp W."/>
            <person name="Zhang S.X."/>
            <person name="Salzberg S.L."/>
        </authorList>
    </citation>
    <scope>NUCLEOTIDE SEQUENCE [LARGE SCALE GENOMIC DNA]</scope>
    <source>
        <strain evidence="2 3">JHH-5317</strain>
    </source>
</reference>
<dbReference type="VEuPathDB" id="FungiDB:jhhlp_003301"/>
<name>A0A2N3NGE1_9PEZI</name>
<feature type="compositionally biased region" description="Low complexity" evidence="1">
    <location>
        <begin position="370"/>
        <end position="386"/>
    </location>
</feature>
<gene>
    <name evidence="2" type="ORF">jhhlp_003301</name>
</gene>
<organism evidence="2 3">
    <name type="scientific">Lomentospora prolificans</name>
    <dbReference type="NCBI Taxonomy" id="41688"/>
    <lineage>
        <taxon>Eukaryota</taxon>
        <taxon>Fungi</taxon>
        <taxon>Dikarya</taxon>
        <taxon>Ascomycota</taxon>
        <taxon>Pezizomycotina</taxon>
        <taxon>Sordariomycetes</taxon>
        <taxon>Hypocreomycetidae</taxon>
        <taxon>Microascales</taxon>
        <taxon>Microascaceae</taxon>
        <taxon>Lomentospora</taxon>
    </lineage>
</organism>
<comment type="caution">
    <text evidence="2">The sequence shown here is derived from an EMBL/GenBank/DDBJ whole genome shotgun (WGS) entry which is preliminary data.</text>
</comment>
<feature type="compositionally biased region" description="Low complexity" evidence="1">
    <location>
        <begin position="149"/>
        <end position="166"/>
    </location>
</feature>
<keyword evidence="3" id="KW-1185">Reference proteome</keyword>
<evidence type="ECO:0008006" key="4">
    <source>
        <dbReference type="Google" id="ProtNLM"/>
    </source>
</evidence>
<evidence type="ECO:0000256" key="1">
    <source>
        <dbReference type="SAM" id="MobiDB-lite"/>
    </source>
</evidence>
<protein>
    <recommendedName>
        <fullName evidence="4">Copper-fist domain-containing protein</fullName>
    </recommendedName>
</protein>
<feature type="compositionally biased region" description="Polar residues" evidence="1">
    <location>
        <begin position="349"/>
        <end position="369"/>
    </location>
</feature>
<dbReference type="EMBL" id="NLAX01000008">
    <property type="protein sequence ID" value="PKS11536.1"/>
    <property type="molecule type" value="Genomic_DNA"/>
</dbReference>
<dbReference type="InParanoid" id="A0A2N3NGE1"/>
<dbReference type="AlphaFoldDB" id="A0A2N3NGE1"/>
<evidence type="ECO:0000313" key="3">
    <source>
        <dbReference type="Proteomes" id="UP000233524"/>
    </source>
</evidence>